<evidence type="ECO:0000256" key="3">
    <source>
        <dbReference type="ARBA" id="ARBA00022679"/>
    </source>
</evidence>
<keyword evidence="7 9" id="KW-0320">Glycogen biosynthesis</keyword>
<comment type="subunit">
    <text evidence="9">Homotetramer.</text>
</comment>
<dbReference type="GO" id="GO:0008878">
    <property type="term" value="F:glucose-1-phosphate adenylyltransferase activity"/>
    <property type="evidence" value="ECO:0007669"/>
    <property type="project" value="UniProtKB-UniRule"/>
</dbReference>
<name>A0A934UR81_9BURK</name>
<evidence type="ECO:0000256" key="8">
    <source>
        <dbReference type="ARBA" id="ARBA00023277"/>
    </source>
</evidence>
<dbReference type="PANTHER" id="PTHR43523">
    <property type="entry name" value="GLUCOSE-1-PHOSPHATE ADENYLYLTRANSFERASE-RELATED"/>
    <property type="match status" value="1"/>
</dbReference>
<comment type="similarity">
    <text evidence="1 9">Belongs to the bacterial/plant glucose-1-phosphate adenylyltransferase family.</text>
</comment>
<dbReference type="EMBL" id="JAEDAO010000001">
    <property type="protein sequence ID" value="MBK0392408.1"/>
    <property type="molecule type" value="Genomic_DNA"/>
</dbReference>
<dbReference type="InterPro" id="IPR005836">
    <property type="entry name" value="ADP_Glu_pyroP_CS"/>
</dbReference>
<feature type="site" description="Could play a key role in the communication between the regulatory and the substrate sites" evidence="9">
    <location>
        <position position="92"/>
    </location>
</feature>
<dbReference type="CDD" id="cd04651">
    <property type="entry name" value="LbH_G1P_AT_C"/>
    <property type="match status" value="1"/>
</dbReference>
<dbReference type="FunFam" id="3.90.550.10:FF:000014">
    <property type="entry name" value="Glucose-1-phosphate adenylyltransferase"/>
    <property type="match status" value="1"/>
</dbReference>
<dbReference type="InterPro" id="IPR011004">
    <property type="entry name" value="Trimer_LpxA-like_sf"/>
</dbReference>
<dbReference type="Gene3D" id="3.90.550.10">
    <property type="entry name" value="Spore Coat Polysaccharide Biosynthesis Protein SpsA, Chain A"/>
    <property type="match status" value="1"/>
</dbReference>
<feature type="domain" description="Nucleotidyl transferase" evidence="10">
    <location>
        <begin position="40"/>
        <end position="309"/>
    </location>
</feature>
<protein>
    <recommendedName>
        <fullName evidence="9">Glucose-1-phosphate adenylyltransferase</fullName>
        <ecNumber evidence="9">2.7.7.27</ecNumber>
    </recommendedName>
    <alternativeName>
        <fullName evidence="9">ADP-glucose pyrophosphorylase</fullName>
        <shortName evidence="9">ADPGlc PPase</shortName>
    </alternativeName>
    <alternativeName>
        <fullName evidence="9">ADP-glucose synthase</fullName>
    </alternativeName>
</protein>
<evidence type="ECO:0000256" key="5">
    <source>
        <dbReference type="ARBA" id="ARBA00022741"/>
    </source>
</evidence>
<dbReference type="Proteomes" id="UP000617041">
    <property type="component" value="Unassembled WGS sequence"/>
</dbReference>
<evidence type="ECO:0000256" key="7">
    <source>
        <dbReference type="ARBA" id="ARBA00023056"/>
    </source>
</evidence>
<evidence type="ECO:0000313" key="13">
    <source>
        <dbReference type="Proteomes" id="UP000617041"/>
    </source>
</evidence>
<feature type="binding site" evidence="9">
    <location>
        <position position="197"/>
    </location>
    <ligand>
        <name>alpha-D-glucose 1-phosphate</name>
        <dbReference type="ChEBI" id="CHEBI:58601"/>
    </ligand>
</feature>
<dbReference type="InterPro" id="IPR023049">
    <property type="entry name" value="GlgC_bac"/>
</dbReference>
<comment type="pathway">
    <text evidence="9">Glycan biosynthesis; glycogen biosynthesis.</text>
</comment>
<evidence type="ECO:0000256" key="2">
    <source>
        <dbReference type="ARBA" id="ARBA00022600"/>
    </source>
</evidence>
<keyword evidence="2 9" id="KW-0321">Glycogen metabolism</keyword>
<dbReference type="InterPro" id="IPR029044">
    <property type="entry name" value="Nucleotide-diphossugar_trans"/>
</dbReference>
<dbReference type="RefSeq" id="WP_200787347.1">
    <property type="nucleotide sequence ID" value="NZ_JAEDAO010000001.1"/>
</dbReference>
<dbReference type="InterPro" id="IPR056818">
    <property type="entry name" value="GlmU/GlgC-like_hexapep"/>
</dbReference>
<feature type="binding site" evidence="9">
    <location>
        <position position="230"/>
    </location>
    <ligand>
        <name>alpha-D-glucose 1-phosphate</name>
        <dbReference type="ChEBI" id="CHEBI:58601"/>
    </ligand>
</feature>
<evidence type="ECO:0000256" key="9">
    <source>
        <dbReference type="HAMAP-Rule" id="MF_00624"/>
    </source>
</evidence>
<accession>A0A934UR81</accession>
<dbReference type="HAMAP" id="MF_00624">
    <property type="entry name" value="GlgC"/>
    <property type="match status" value="1"/>
</dbReference>
<dbReference type="SUPFAM" id="SSF53448">
    <property type="entry name" value="Nucleotide-diphospho-sugar transferases"/>
    <property type="match status" value="1"/>
</dbReference>
<comment type="catalytic activity">
    <reaction evidence="9">
        <text>alpha-D-glucose 1-phosphate + ATP + H(+) = ADP-alpha-D-glucose + diphosphate</text>
        <dbReference type="Rhea" id="RHEA:12120"/>
        <dbReference type="ChEBI" id="CHEBI:15378"/>
        <dbReference type="ChEBI" id="CHEBI:30616"/>
        <dbReference type="ChEBI" id="CHEBI:33019"/>
        <dbReference type="ChEBI" id="CHEBI:57498"/>
        <dbReference type="ChEBI" id="CHEBI:58601"/>
        <dbReference type="EC" id="2.7.7.27"/>
    </reaction>
</comment>
<reference evidence="12" key="1">
    <citation type="submission" date="2020-12" db="EMBL/GenBank/DDBJ databases">
        <title>Ramlibacter sp. nov., isolated from a freshwater alga, Cryptomonas.</title>
        <authorList>
            <person name="Kim H.M."/>
            <person name="Jeon C.O."/>
        </authorList>
    </citation>
    <scope>NUCLEOTIDE SEQUENCE</scope>
    <source>
        <strain evidence="12">CrO1</strain>
    </source>
</reference>
<evidence type="ECO:0000313" key="12">
    <source>
        <dbReference type="EMBL" id="MBK0392408.1"/>
    </source>
</evidence>
<proteinExistence type="inferred from homology"/>
<dbReference type="SUPFAM" id="SSF51161">
    <property type="entry name" value="Trimeric LpxA-like enzymes"/>
    <property type="match status" value="1"/>
</dbReference>
<comment type="caution">
    <text evidence="12">The sequence shown here is derived from an EMBL/GenBank/DDBJ whole genome shotgun (WGS) entry which is preliminary data.</text>
</comment>
<evidence type="ECO:0000259" key="11">
    <source>
        <dbReference type="Pfam" id="PF24894"/>
    </source>
</evidence>
<feature type="site" description="Could play a key role in the communication between the regulatory and the substrate sites" evidence="9">
    <location>
        <position position="131"/>
    </location>
</feature>
<evidence type="ECO:0000259" key="10">
    <source>
        <dbReference type="Pfam" id="PF00483"/>
    </source>
</evidence>
<keyword evidence="6 9" id="KW-0067">ATP-binding</keyword>
<sequence length="443" mass="49287">MAKEDVAFNDQLNDALRSRQQPDTAERLSLARQLPRQTVALVLAGGRGSRLQELTDRRAKPAVYFGGKFRIVDFALSNCLNSGIRRIGVLTQYKSHSLLRHLQRGWNFLRGEANEFIDLLPAQQRVNEADWYRGTADAIYQNIDILRSYDPKYILVLAGDHIYKQDYSLMLLDHVENGAKCTVGCIEVPRMEATALGVMAIDEKRRITNFLEKPADPPGMPGKPDRALGSMGIYVFDAEFLYSLLDEDFKDAASQRDFGKDVIPRLVRAGQAFAHPLNLSSVPAASRDNPYWRDVGTVDAFWAANLDLASNLPELNIYDRDWPIWTYQEQLPPAKFTPDEGGRHGEIANVIASGGCIIEGSDLTMSVLFSSVRVHSCCKISETVILPGCVIGRGSRLSRVVIDRGCELPPGTVIGEDPEADAERFHRSPGGIVLVTKEMLDRL</sequence>
<keyword evidence="3 9" id="KW-0808">Transferase</keyword>
<evidence type="ECO:0000256" key="1">
    <source>
        <dbReference type="ARBA" id="ARBA00010443"/>
    </source>
</evidence>
<feature type="binding site" evidence="9">
    <location>
        <begin position="212"/>
        <end position="213"/>
    </location>
    <ligand>
        <name>alpha-D-glucose 1-phosphate</name>
        <dbReference type="ChEBI" id="CHEBI:58601"/>
    </ligand>
</feature>
<keyword evidence="13" id="KW-1185">Reference proteome</keyword>
<dbReference type="NCBIfam" id="TIGR02091">
    <property type="entry name" value="glgC"/>
    <property type="match status" value="1"/>
</dbReference>
<dbReference type="AlphaFoldDB" id="A0A934UR81"/>
<dbReference type="EC" id="2.7.7.27" evidence="9"/>
<dbReference type="GO" id="GO:0005978">
    <property type="term" value="P:glycogen biosynthetic process"/>
    <property type="evidence" value="ECO:0007669"/>
    <property type="project" value="UniProtKB-UniRule"/>
</dbReference>
<dbReference type="CDD" id="cd02508">
    <property type="entry name" value="ADP_Glucose_PP"/>
    <property type="match status" value="1"/>
</dbReference>
<dbReference type="InterPro" id="IPR005835">
    <property type="entry name" value="NTP_transferase_dom"/>
</dbReference>
<gene>
    <name evidence="9 12" type="primary">glgC</name>
    <name evidence="12" type="ORF">I8E28_07380</name>
</gene>
<dbReference type="PANTHER" id="PTHR43523:SF2">
    <property type="entry name" value="GLUCOSE-1-PHOSPHATE ADENYLYLTRANSFERASE"/>
    <property type="match status" value="1"/>
</dbReference>
<dbReference type="PROSITE" id="PS00808">
    <property type="entry name" value="ADP_GLC_PYROPHOSPH_1"/>
    <property type="match status" value="1"/>
</dbReference>
<keyword evidence="4 9" id="KW-0548">Nucleotidyltransferase</keyword>
<dbReference type="Pfam" id="PF24894">
    <property type="entry name" value="Hexapep_GlmU"/>
    <property type="match status" value="1"/>
</dbReference>
<comment type="function">
    <text evidence="9">Involved in the biosynthesis of ADP-glucose, a building block required for the elongation reactions to produce glycogen. Catalyzes the reaction between ATP and alpha-D-glucose 1-phosphate (G1P) to produce pyrophosphate and ADP-Glc.</text>
</comment>
<dbReference type="NCBIfam" id="NF002023">
    <property type="entry name" value="PRK00844.1"/>
    <property type="match status" value="1"/>
</dbReference>
<dbReference type="PROSITE" id="PS00809">
    <property type="entry name" value="ADP_GLC_PYROPHOSPH_2"/>
    <property type="match status" value="1"/>
</dbReference>
<dbReference type="InterPro" id="IPR011831">
    <property type="entry name" value="ADP-Glc_PPase"/>
</dbReference>
<dbReference type="Pfam" id="PF00483">
    <property type="entry name" value="NTP_transferase"/>
    <property type="match status" value="1"/>
</dbReference>
<feature type="domain" description="Glucose-1-phosphate adenylyltransferase/Bifunctional protein GlmU-like C-terminal hexapeptide" evidence="11">
    <location>
        <begin position="332"/>
        <end position="435"/>
    </location>
</feature>
<dbReference type="GO" id="GO:0005524">
    <property type="term" value="F:ATP binding"/>
    <property type="evidence" value="ECO:0007669"/>
    <property type="project" value="UniProtKB-KW"/>
</dbReference>
<dbReference type="Gene3D" id="2.160.10.10">
    <property type="entry name" value="Hexapeptide repeat proteins"/>
    <property type="match status" value="1"/>
</dbReference>
<evidence type="ECO:0000256" key="6">
    <source>
        <dbReference type="ARBA" id="ARBA00022840"/>
    </source>
</evidence>
<evidence type="ECO:0000256" key="4">
    <source>
        <dbReference type="ARBA" id="ARBA00022695"/>
    </source>
</evidence>
<dbReference type="NCBIfam" id="NF001947">
    <property type="entry name" value="PRK00725.1"/>
    <property type="match status" value="1"/>
</dbReference>
<feature type="binding site" evidence="9">
    <location>
        <position position="132"/>
    </location>
    <ligand>
        <name>alpha-D-glucose 1-phosphate</name>
        <dbReference type="ChEBI" id="CHEBI:58601"/>
    </ligand>
</feature>
<keyword evidence="5 9" id="KW-0547">Nucleotide-binding</keyword>
<organism evidence="12 13">
    <name type="scientific">Ramlibacter algicola</name>
    <dbReference type="NCBI Taxonomy" id="2795217"/>
    <lineage>
        <taxon>Bacteria</taxon>
        <taxon>Pseudomonadati</taxon>
        <taxon>Pseudomonadota</taxon>
        <taxon>Betaproteobacteria</taxon>
        <taxon>Burkholderiales</taxon>
        <taxon>Comamonadaceae</taxon>
        <taxon>Ramlibacter</taxon>
    </lineage>
</organism>
<keyword evidence="8 9" id="KW-0119">Carbohydrate metabolism</keyword>